<evidence type="ECO:0000313" key="2">
    <source>
        <dbReference type="Proteomes" id="UP001175228"/>
    </source>
</evidence>
<dbReference type="Proteomes" id="UP001175228">
    <property type="component" value="Unassembled WGS sequence"/>
</dbReference>
<evidence type="ECO:0000313" key="1">
    <source>
        <dbReference type="EMBL" id="KAK0493468.1"/>
    </source>
</evidence>
<comment type="caution">
    <text evidence="1">The sequence shown here is derived from an EMBL/GenBank/DDBJ whole genome shotgun (WGS) entry which is preliminary data.</text>
</comment>
<keyword evidence="2" id="KW-1185">Reference proteome</keyword>
<gene>
    <name evidence="1" type="ORF">EDD18DRAFT_1180304</name>
</gene>
<accession>A0AA39ULX4</accession>
<dbReference type="AlphaFoldDB" id="A0AA39ULX4"/>
<organism evidence="1 2">
    <name type="scientific">Armillaria luteobubalina</name>
    <dbReference type="NCBI Taxonomy" id="153913"/>
    <lineage>
        <taxon>Eukaryota</taxon>
        <taxon>Fungi</taxon>
        <taxon>Dikarya</taxon>
        <taxon>Basidiomycota</taxon>
        <taxon>Agaricomycotina</taxon>
        <taxon>Agaricomycetes</taxon>
        <taxon>Agaricomycetidae</taxon>
        <taxon>Agaricales</taxon>
        <taxon>Marasmiineae</taxon>
        <taxon>Physalacriaceae</taxon>
        <taxon>Armillaria</taxon>
    </lineage>
</organism>
<name>A0AA39ULX4_9AGAR</name>
<proteinExistence type="predicted"/>
<reference evidence="1" key="1">
    <citation type="submission" date="2023-06" db="EMBL/GenBank/DDBJ databases">
        <authorList>
            <consortium name="Lawrence Berkeley National Laboratory"/>
            <person name="Ahrendt S."/>
            <person name="Sahu N."/>
            <person name="Indic B."/>
            <person name="Wong-Bajracharya J."/>
            <person name="Merenyi Z."/>
            <person name="Ke H.-M."/>
            <person name="Monk M."/>
            <person name="Kocsube S."/>
            <person name="Drula E."/>
            <person name="Lipzen A."/>
            <person name="Balint B."/>
            <person name="Henrissat B."/>
            <person name="Andreopoulos B."/>
            <person name="Martin F.M."/>
            <person name="Harder C.B."/>
            <person name="Rigling D."/>
            <person name="Ford K.L."/>
            <person name="Foster G.D."/>
            <person name="Pangilinan J."/>
            <person name="Papanicolaou A."/>
            <person name="Barry K."/>
            <person name="LaButti K."/>
            <person name="Viragh M."/>
            <person name="Koriabine M."/>
            <person name="Yan M."/>
            <person name="Riley R."/>
            <person name="Champramary S."/>
            <person name="Plett K.L."/>
            <person name="Tsai I.J."/>
            <person name="Slot J."/>
            <person name="Sipos G."/>
            <person name="Plett J."/>
            <person name="Nagy L.G."/>
            <person name="Grigoriev I.V."/>
        </authorList>
    </citation>
    <scope>NUCLEOTIDE SEQUENCE</scope>
    <source>
        <strain evidence="1">HWK02</strain>
    </source>
</reference>
<sequence>MERLSSPSTTVIIALALYVHQWYHRRLSHYRNNHLIVRINLLALTSHGRFSRRQKAHPLGGTSRRSFPFLIIVPLRIILYDTYLPVDPPEANNHRRSVSVWHSRTNLTRKVLTKRICSCCLHHSRMTIDPIRTRGFLIIQTQFQLLPHDFNDHQR</sequence>
<protein>
    <submittedName>
        <fullName evidence="1">Uncharacterized protein</fullName>
    </submittedName>
</protein>
<dbReference type="EMBL" id="JAUEPU010000025">
    <property type="protein sequence ID" value="KAK0493468.1"/>
    <property type="molecule type" value="Genomic_DNA"/>
</dbReference>